<keyword evidence="2" id="KW-1003">Cell membrane</keyword>
<keyword evidence="3 6" id="KW-0812">Transmembrane</keyword>
<keyword evidence="4 6" id="KW-1133">Transmembrane helix</keyword>
<organism evidence="9 10">
    <name type="scientific">Vibrio bivalvicida</name>
    <dbReference type="NCBI Taxonomy" id="1276888"/>
    <lineage>
        <taxon>Bacteria</taxon>
        <taxon>Pseudomonadati</taxon>
        <taxon>Pseudomonadota</taxon>
        <taxon>Gammaproteobacteria</taxon>
        <taxon>Vibrionales</taxon>
        <taxon>Vibrionaceae</taxon>
        <taxon>Vibrio</taxon>
        <taxon>Vibrio oreintalis group</taxon>
    </lineage>
</organism>
<evidence type="ECO:0000256" key="1">
    <source>
        <dbReference type="ARBA" id="ARBA00004651"/>
    </source>
</evidence>
<proteinExistence type="predicted"/>
<reference evidence="9 10" key="1">
    <citation type="journal article" date="2016" name="Syst. Appl. Microbiol.">
        <title>Vibrio bivalvicida sp. nov., a novel larval pathogen for bivalve molluscs reared in a hatchery.</title>
        <authorList>
            <person name="Dubert J."/>
            <person name="Romalde J.L."/>
            <person name="Prado S."/>
            <person name="Barja J.L."/>
        </authorList>
    </citation>
    <scope>NUCLEOTIDE SEQUENCE [LARGE SCALE GENOMIC DNA]</scope>
    <source>
        <strain evidence="9 10">605</strain>
    </source>
</reference>
<evidence type="ECO:0000313" key="10">
    <source>
        <dbReference type="Proteomes" id="UP000078406"/>
    </source>
</evidence>
<name>A0A177Y424_9VIBR</name>
<evidence type="ECO:0000256" key="3">
    <source>
        <dbReference type="ARBA" id="ARBA00022692"/>
    </source>
</evidence>
<dbReference type="GO" id="GO:0005886">
    <property type="term" value="C:plasma membrane"/>
    <property type="evidence" value="ECO:0007669"/>
    <property type="project" value="UniProtKB-SubCell"/>
</dbReference>
<evidence type="ECO:0000313" key="8">
    <source>
        <dbReference type="EMBL" id="MEZ8209704.1"/>
    </source>
</evidence>
<comment type="subcellular location">
    <subcellularLocation>
        <location evidence="1">Cell membrane</location>
        <topology evidence="1">Multi-pass membrane protein</topology>
    </subcellularLocation>
</comment>
<dbReference type="Pfam" id="PF00482">
    <property type="entry name" value="T2SSF"/>
    <property type="match status" value="1"/>
</dbReference>
<comment type="caution">
    <text evidence="9">The sequence shown here is derived from an EMBL/GenBank/DDBJ whole genome shotgun (WGS) entry which is preliminary data.</text>
</comment>
<dbReference type="AlphaFoldDB" id="A0A177Y424"/>
<evidence type="ECO:0000256" key="6">
    <source>
        <dbReference type="SAM" id="Phobius"/>
    </source>
</evidence>
<protein>
    <submittedName>
        <fullName evidence="9">Pilus assembly protein TadB</fullName>
    </submittedName>
    <submittedName>
        <fullName evidence="8">Type II secretion system F family protein</fullName>
    </submittedName>
</protein>
<sequence>MIYWLALILGGVALLVVFWPTNSEQKNDYLEEANRSLRACSIDEAQQAVDLKALSDKTFVDKLKARSKNVKRQLGKMPEVKLLVYSLVLVTVAMILNNKYLQANLVSVASSVLVLGWMLGYLWLQKRQRQAFESAFPDALNMLSSAVSSGESIMHAIIYVGRTLQGEVGSEFKHMGERLQLGETPDNVFRKSCDRFPYPSFYFFVITLRANMQRGGQLKDVIARLNRLMFDARAIEKKKYALTAEARMSAKIVAVIPFSVLLMLQFVSPDNFEFLLFDPEGKPILYYLISSEFIGLFIIWSLMRGAQR</sequence>
<feature type="transmembrane region" description="Helical" evidence="6">
    <location>
        <begin position="284"/>
        <end position="303"/>
    </location>
</feature>
<evidence type="ECO:0000259" key="7">
    <source>
        <dbReference type="Pfam" id="PF00482"/>
    </source>
</evidence>
<dbReference type="Proteomes" id="UP001569151">
    <property type="component" value="Unassembled WGS sequence"/>
</dbReference>
<dbReference type="EMBL" id="JBGOOS010000017">
    <property type="protein sequence ID" value="MEZ8209704.1"/>
    <property type="molecule type" value="Genomic_DNA"/>
</dbReference>
<dbReference type="InterPro" id="IPR018076">
    <property type="entry name" value="T2SS_GspF_dom"/>
</dbReference>
<evidence type="ECO:0000313" key="9">
    <source>
        <dbReference type="EMBL" id="OAJ95591.1"/>
    </source>
</evidence>
<gene>
    <name evidence="8" type="ORF">ACED39_13025</name>
    <name evidence="9" type="ORF">APB76_03550</name>
</gene>
<feature type="transmembrane region" description="Helical" evidence="6">
    <location>
        <begin position="6"/>
        <end position="22"/>
    </location>
</feature>
<dbReference type="PANTHER" id="PTHR35007">
    <property type="entry name" value="INTEGRAL MEMBRANE PROTEIN-RELATED"/>
    <property type="match status" value="1"/>
</dbReference>
<dbReference type="PANTHER" id="PTHR35007:SF2">
    <property type="entry name" value="PILUS ASSEMBLE PROTEIN"/>
    <property type="match status" value="1"/>
</dbReference>
<evidence type="ECO:0000256" key="2">
    <source>
        <dbReference type="ARBA" id="ARBA00022475"/>
    </source>
</evidence>
<keyword evidence="5 6" id="KW-0472">Membrane</keyword>
<dbReference type="EMBL" id="LLEI02000017">
    <property type="protein sequence ID" value="OAJ95591.1"/>
    <property type="molecule type" value="Genomic_DNA"/>
</dbReference>
<reference evidence="8 11" key="2">
    <citation type="submission" date="2024-06" db="EMBL/GenBank/DDBJ databases">
        <authorList>
            <person name="Steensen K."/>
            <person name="Seneca J."/>
            <person name="Bartlau N."/>
            <person name="Yu A.X."/>
            <person name="Polz M.F."/>
        </authorList>
    </citation>
    <scope>NUCLEOTIDE SEQUENCE [LARGE SCALE GENOMIC DNA]</scope>
    <source>
        <strain evidence="8 11">1F146</strain>
    </source>
</reference>
<feature type="transmembrane region" description="Helical" evidence="6">
    <location>
        <begin position="248"/>
        <end position="268"/>
    </location>
</feature>
<keyword evidence="11" id="KW-1185">Reference proteome</keyword>
<evidence type="ECO:0000256" key="4">
    <source>
        <dbReference type="ARBA" id="ARBA00022989"/>
    </source>
</evidence>
<dbReference type="Proteomes" id="UP000078406">
    <property type="component" value="Unassembled WGS sequence"/>
</dbReference>
<evidence type="ECO:0000256" key="5">
    <source>
        <dbReference type="ARBA" id="ARBA00023136"/>
    </source>
</evidence>
<accession>A0A177Y424</accession>
<dbReference type="RefSeq" id="WP_049846951.1">
    <property type="nucleotide sequence ID" value="NZ_JBGOOF010000034.1"/>
</dbReference>
<feature type="domain" description="Type II secretion system protein GspF" evidence="7">
    <location>
        <begin position="140"/>
        <end position="264"/>
    </location>
</feature>
<feature type="transmembrane region" description="Helical" evidence="6">
    <location>
        <begin position="103"/>
        <end position="124"/>
    </location>
</feature>
<evidence type="ECO:0000313" key="11">
    <source>
        <dbReference type="Proteomes" id="UP001569151"/>
    </source>
</evidence>